<sequence length="509" mass="54753">MSVFFVMTAIRWMTLPRTSGDGMPGNGGIRLKVSVGELWGHAVANITPSAMPAVTIALVAIHGGSFTWLAYALIGVLMTLVALQVGILARHFPSPGSLFFYLSKALHPVSGMVAGFTMMAGYLGALAAAPLLGGLFVEQALRFFWPVSGAGWIAGIGALYLLVAWRLALRGIEISARWGLWVEIFSILCIVFIATATLGHFGWRDPAQWNFQQLHTAPLAQALILSLLAYGGFETAGNLAGETSAARTAIPRVMVLSVLMVGGFFVAMAYIEVLAFAQIPTPLGDSAAPLNAIAKAIGHPWLGIFSDLAMATAAFSATIATLNSISRILHSMAGHGVIPRFFHHRDLRHGTPARALRVLAIIVLISMAVVTLWKIPILSVVGTFGTFTGLAFLLLYGLANIATPWFLFRQRHAWRWISLLIAGISLPLLVKVMAVSLWPLPGGGEGIATLMSWNQSLWIGTLRLIPGARRARLVVTQGINPVMQINRSSHLCHPFGRYPRPALGKSLHR</sequence>
<reference evidence="1" key="1">
    <citation type="submission" date="2023-06" db="EMBL/GenBank/DDBJ databases">
        <title>Complete and circular genome of Acidithiobacillus ferrianus DSM 107098.</title>
        <authorList>
            <person name="Norris P.R."/>
            <person name="Falagan C."/>
            <person name="Moya-Beltran A."/>
            <person name="Castro M."/>
            <person name="Quatrini R."/>
            <person name="Johnson D.B."/>
        </authorList>
    </citation>
    <scope>NUCLEOTIDE SEQUENCE</scope>
    <source>
        <strain evidence="1">MG</strain>
    </source>
</reference>
<name>A0ACD5H961_9PROT</name>
<dbReference type="EMBL" id="CP127523">
    <property type="protein sequence ID" value="XRI68579.1"/>
    <property type="molecule type" value="Genomic_DNA"/>
</dbReference>
<gene>
    <name evidence="1" type="ORF">GL267_012610</name>
</gene>
<evidence type="ECO:0000313" key="2">
    <source>
        <dbReference type="Proteomes" id="UP000470022"/>
    </source>
</evidence>
<proteinExistence type="predicted"/>
<dbReference type="Proteomes" id="UP000470022">
    <property type="component" value="Chromosome"/>
</dbReference>
<protein>
    <submittedName>
        <fullName evidence="1">APC family permease</fullName>
    </submittedName>
</protein>
<accession>A0ACD5H961</accession>
<organism evidence="1 2">
    <name type="scientific">Acidithiobacillus ferrianus</name>
    <dbReference type="NCBI Taxonomy" id="2678518"/>
    <lineage>
        <taxon>Bacteria</taxon>
        <taxon>Pseudomonadati</taxon>
        <taxon>Pseudomonadota</taxon>
        <taxon>Acidithiobacillia</taxon>
        <taxon>Acidithiobacillales</taxon>
        <taxon>Acidithiobacillaceae</taxon>
        <taxon>Acidithiobacillus</taxon>
    </lineage>
</organism>
<evidence type="ECO:0000313" key="1">
    <source>
        <dbReference type="EMBL" id="XRI68579.1"/>
    </source>
</evidence>
<keyword evidence="2" id="KW-1185">Reference proteome</keyword>